<keyword evidence="6" id="KW-1185">Reference proteome</keyword>
<comment type="subcellular location">
    <subcellularLocation>
        <location evidence="1">Secreted</location>
    </subcellularLocation>
</comment>
<dbReference type="Pfam" id="PF01099">
    <property type="entry name" value="Uteroglobin"/>
    <property type="match status" value="1"/>
</dbReference>
<evidence type="ECO:0000313" key="6">
    <source>
        <dbReference type="Proteomes" id="UP001623349"/>
    </source>
</evidence>
<dbReference type="SUPFAM" id="SSF48201">
    <property type="entry name" value="Uteroglobin-like"/>
    <property type="match status" value="1"/>
</dbReference>
<sequence>MSNASSIVRKSFAHKGIMFILKSLEEDKIELEKNSVPPEAVEAKLEVKTCVDQMGDEYRYIIVYTLLCSFALYSQQATNEVDLTFCGNT</sequence>
<organism evidence="5 6">
    <name type="scientific">Apodemus speciosus</name>
    <name type="common">Large Japanese field mouse</name>
    <dbReference type="NCBI Taxonomy" id="105296"/>
    <lineage>
        <taxon>Eukaryota</taxon>
        <taxon>Metazoa</taxon>
        <taxon>Chordata</taxon>
        <taxon>Craniata</taxon>
        <taxon>Vertebrata</taxon>
        <taxon>Euteleostomi</taxon>
        <taxon>Mammalia</taxon>
        <taxon>Eutheria</taxon>
        <taxon>Euarchontoglires</taxon>
        <taxon>Glires</taxon>
        <taxon>Rodentia</taxon>
        <taxon>Myomorpha</taxon>
        <taxon>Muroidea</taxon>
        <taxon>Muridae</taxon>
        <taxon>Murinae</taxon>
        <taxon>Apodemus</taxon>
    </lineage>
</organism>
<keyword evidence="3" id="KW-0732">Signal</keyword>
<evidence type="ECO:0000313" key="5">
    <source>
        <dbReference type="EMBL" id="GAB1303323.1"/>
    </source>
</evidence>
<comment type="similarity">
    <text evidence="4">Belongs to the secretoglobin family. Lipophilin subfamily.</text>
</comment>
<accession>A0ABQ0FVP6</accession>
<evidence type="ECO:0000256" key="2">
    <source>
        <dbReference type="ARBA" id="ARBA00022525"/>
    </source>
</evidence>
<dbReference type="EMBL" id="BAAFST010000063">
    <property type="protein sequence ID" value="GAB1303323.1"/>
    <property type="molecule type" value="Genomic_DNA"/>
</dbReference>
<dbReference type="InterPro" id="IPR016126">
    <property type="entry name" value="Secretoglobin"/>
</dbReference>
<comment type="caution">
    <text evidence="5">The sequence shown here is derived from an EMBL/GenBank/DDBJ whole genome shotgun (WGS) entry which is preliminary data.</text>
</comment>
<reference evidence="5 6" key="1">
    <citation type="submission" date="2024-08" db="EMBL/GenBank/DDBJ databases">
        <title>The draft genome of Apodemus speciosus.</title>
        <authorList>
            <person name="Nabeshima K."/>
            <person name="Suzuki S."/>
            <person name="Onuma M."/>
        </authorList>
    </citation>
    <scope>NUCLEOTIDE SEQUENCE [LARGE SCALE GENOMIC DNA]</scope>
    <source>
        <strain evidence="5">IB14-021</strain>
    </source>
</reference>
<name>A0ABQ0FVP6_APOSI</name>
<evidence type="ECO:0000256" key="4">
    <source>
        <dbReference type="ARBA" id="ARBA00038364"/>
    </source>
</evidence>
<evidence type="ECO:0000256" key="1">
    <source>
        <dbReference type="ARBA" id="ARBA00004613"/>
    </source>
</evidence>
<dbReference type="PROSITE" id="PS51311">
    <property type="entry name" value="SCGB"/>
    <property type="match status" value="1"/>
</dbReference>
<gene>
    <name evidence="5" type="ORF">APTSU1_001856400</name>
</gene>
<dbReference type="InterPro" id="IPR035960">
    <property type="entry name" value="Secretoglobin_sf"/>
</dbReference>
<dbReference type="Proteomes" id="UP001623349">
    <property type="component" value="Unassembled WGS sequence"/>
</dbReference>
<keyword evidence="2" id="KW-0964">Secreted</keyword>
<protein>
    <submittedName>
        <fullName evidence="5">Uncharacterized protein</fullName>
    </submittedName>
</protein>
<dbReference type="PANTHER" id="PTHR11332:SF6">
    <property type="entry name" value="SECRETOGLOBIN FAMILY 1D MEMBER 4"/>
    <property type="match status" value="1"/>
</dbReference>
<evidence type="ECO:0000256" key="3">
    <source>
        <dbReference type="ARBA" id="ARBA00022729"/>
    </source>
</evidence>
<proteinExistence type="inferred from homology"/>
<dbReference type="PANTHER" id="PTHR11332">
    <property type="entry name" value="SECRETOGLOBIN FAMILY 1D"/>
    <property type="match status" value="1"/>
</dbReference>